<gene>
    <name evidence="2" type="ORF">GPM918_LOCUS7028</name>
    <name evidence="1" type="ORF">OVA965_LOCUS3983</name>
    <name evidence="4" type="ORF">SRO942_LOCUS7028</name>
    <name evidence="3" type="ORF">TMI583_LOCUS3981</name>
</gene>
<dbReference type="EMBL" id="CAJNOQ010001119">
    <property type="protein sequence ID" value="CAF0869588.1"/>
    <property type="molecule type" value="Genomic_DNA"/>
</dbReference>
<evidence type="ECO:0000313" key="4">
    <source>
        <dbReference type="EMBL" id="CAF3657002.1"/>
    </source>
</evidence>
<keyword evidence="5" id="KW-1185">Reference proteome</keyword>
<dbReference type="InterPro" id="IPR032157">
    <property type="entry name" value="PAC4"/>
</dbReference>
<name>A0A813XG23_9BILA</name>
<dbReference type="Proteomes" id="UP000681722">
    <property type="component" value="Unassembled WGS sequence"/>
</dbReference>
<sequence length="153" mass="17275">MSSLIDTEVLNNHVNLADNQVIQPIKEISGGINVSQFSKRISDSLVMYQIIRYPDRCLFIWIGTNGDMSLSNLAMTMPSMVPLSTSNNTNNLIGTTLFGGDFYEHSLSLSKKLTRRLNKQVYVSLNLPDENELLLREIESALIEHIRQNPDAY</sequence>
<evidence type="ECO:0000313" key="2">
    <source>
        <dbReference type="EMBL" id="CAF0869588.1"/>
    </source>
</evidence>
<dbReference type="EMBL" id="CAJOBA010001009">
    <property type="protein sequence ID" value="CAF3570410.1"/>
    <property type="molecule type" value="Genomic_DNA"/>
</dbReference>
<dbReference type="GO" id="GO:0043248">
    <property type="term" value="P:proteasome assembly"/>
    <property type="evidence" value="ECO:0007669"/>
    <property type="project" value="InterPro"/>
</dbReference>
<dbReference type="Proteomes" id="UP000682733">
    <property type="component" value="Unassembled WGS sequence"/>
</dbReference>
<dbReference type="EMBL" id="CAJOBC010001119">
    <property type="protein sequence ID" value="CAF3657002.1"/>
    <property type="molecule type" value="Genomic_DNA"/>
</dbReference>
<protein>
    <recommendedName>
        <fullName evidence="6">Proteasome assembly chaperone 4</fullName>
    </recommendedName>
</protein>
<proteinExistence type="predicted"/>
<organism evidence="2 5">
    <name type="scientific">Didymodactylos carnosus</name>
    <dbReference type="NCBI Taxonomy" id="1234261"/>
    <lineage>
        <taxon>Eukaryota</taxon>
        <taxon>Metazoa</taxon>
        <taxon>Spiralia</taxon>
        <taxon>Gnathifera</taxon>
        <taxon>Rotifera</taxon>
        <taxon>Eurotatoria</taxon>
        <taxon>Bdelloidea</taxon>
        <taxon>Philodinida</taxon>
        <taxon>Philodinidae</taxon>
        <taxon>Didymodactylos</taxon>
    </lineage>
</organism>
<reference evidence="2" key="1">
    <citation type="submission" date="2021-02" db="EMBL/GenBank/DDBJ databases">
        <authorList>
            <person name="Nowell W R."/>
        </authorList>
    </citation>
    <scope>NUCLEOTIDE SEQUENCE</scope>
</reference>
<accession>A0A813XG23</accession>
<evidence type="ECO:0000313" key="1">
    <source>
        <dbReference type="EMBL" id="CAF0788014.1"/>
    </source>
</evidence>
<dbReference type="AlphaFoldDB" id="A0A813XG23"/>
<dbReference type="EMBL" id="CAJNOK010001009">
    <property type="protein sequence ID" value="CAF0788014.1"/>
    <property type="molecule type" value="Genomic_DNA"/>
</dbReference>
<dbReference type="Proteomes" id="UP000677228">
    <property type="component" value="Unassembled WGS sequence"/>
</dbReference>
<dbReference type="PANTHER" id="PTHR33559:SF1">
    <property type="entry name" value="PROTEASOME ASSEMBLY CHAPERONE 4"/>
    <property type="match status" value="1"/>
</dbReference>
<evidence type="ECO:0000313" key="5">
    <source>
        <dbReference type="Proteomes" id="UP000663829"/>
    </source>
</evidence>
<dbReference type="OrthoDB" id="368507at2759"/>
<evidence type="ECO:0000313" key="3">
    <source>
        <dbReference type="EMBL" id="CAF3570410.1"/>
    </source>
</evidence>
<dbReference type="PANTHER" id="PTHR33559">
    <property type="entry name" value="PROTEASOME ASSEMBLY CHAPERONE 4"/>
    <property type="match status" value="1"/>
</dbReference>
<dbReference type="Proteomes" id="UP000663829">
    <property type="component" value="Unassembled WGS sequence"/>
</dbReference>
<dbReference type="Pfam" id="PF16093">
    <property type="entry name" value="PAC4"/>
    <property type="match status" value="1"/>
</dbReference>
<comment type="caution">
    <text evidence="2">The sequence shown here is derived from an EMBL/GenBank/DDBJ whole genome shotgun (WGS) entry which is preliminary data.</text>
</comment>
<evidence type="ECO:0008006" key="6">
    <source>
        <dbReference type="Google" id="ProtNLM"/>
    </source>
</evidence>